<proteinExistence type="predicted"/>
<dbReference type="EMBL" id="LNCU01000045">
    <property type="protein sequence ID" value="KWV57075.1"/>
    <property type="molecule type" value="Genomic_DNA"/>
</dbReference>
<organism evidence="1 2">
    <name type="scientific">Bradyrhizobium macuxiense</name>
    <dbReference type="NCBI Taxonomy" id="1755647"/>
    <lineage>
        <taxon>Bacteria</taxon>
        <taxon>Pseudomonadati</taxon>
        <taxon>Pseudomonadota</taxon>
        <taxon>Alphaproteobacteria</taxon>
        <taxon>Hyphomicrobiales</taxon>
        <taxon>Nitrobacteraceae</taxon>
        <taxon>Bradyrhizobium</taxon>
    </lineage>
</organism>
<accession>A0A109JXY1</accession>
<dbReference type="RefSeq" id="WP_066506104.1">
    <property type="nucleotide sequence ID" value="NZ_LNCU01000045.1"/>
</dbReference>
<evidence type="ECO:0000313" key="2">
    <source>
        <dbReference type="Proteomes" id="UP000057737"/>
    </source>
</evidence>
<dbReference type="Proteomes" id="UP000057737">
    <property type="component" value="Unassembled WGS sequence"/>
</dbReference>
<dbReference type="InterPro" id="IPR011006">
    <property type="entry name" value="CheY-like_superfamily"/>
</dbReference>
<sequence>MRTILIVEDEYFIADDCASLARRAGFHVAGPFTSIEEAREHAFTASGALIDINVSGMATYKLIDDLLEMGVPITLYTGYDRGALPEKYAHIPMVTKPQDCGQAIKILRTQMGLASGEN</sequence>
<evidence type="ECO:0000313" key="1">
    <source>
        <dbReference type="EMBL" id="KWV57075.1"/>
    </source>
</evidence>
<dbReference type="Gene3D" id="3.40.50.2300">
    <property type="match status" value="1"/>
</dbReference>
<gene>
    <name evidence="1" type="ORF">AS156_03490</name>
</gene>
<dbReference type="SUPFAM" id="SSF52172">
    <property type="entry name" value="CheY-like"/>
    <property type="match status" value="1"/>
</dbReference>
<protein>
    <recommendedName>
        <fullName evidence="3">Response regulatory domain-containing protein</fullName>
    </recommendedName>
</protein>
<reference evidence="1 2" key="1">
    <citation type="submission" date="2015-11" db="EMBL/GenBank/DDBJ databases">
        <title>Draft Genome Sequence of the Strain BR 10303 (Bradyrhizobium sp.) isolated from nodules of Centrolobium paraense.</title>
        <authorList>
            <person name="Zelli J.E."/>
            <person name="Simoes-Araujo J.L."/>
            <person name="Barauna A.C."/>
            <person name="Silva K."/>
        </authorList>
    </citation>
    <scope>NUCLEOTIDE SEQUENCE [LARGE SCALE GENOMIC DNA]</scope>
    <source>
        <strain evidence="1 2">BR 10303</strain>
    </source>
</reference>
<evidence type="ECO:0008006" key="3">
    <source>
        <dbReference type="Google" id="ProtNLM"/>
    </source>
</evidence>
<dbReference type="OrthoDB" id="582170at2"/>
<name>A0A109JXY1_9BRAD</name>
<comment type="caution">
    <text evidence="1">The sequence shown here is derived from an EMBL/GenBank/DDBJ whole genome shotgun (WGS) entry which is preliminary data.</text>
</comment>
<keyword evidence="2" id="KW-1185">Reference proteome</keyword>
<dbReference type="AlphaFoldDB" id="A0A109JXY1"/>